<keyword evidence="1" id="KW-0812">Transmembrane</keyword>
<dbReference type="Proteomes" id="UP000249402">
    <property type="component" value="Unassembled WGS sequence"/>
</dbReference>
<evidence type="ECO:0000313" key="3">
    <source>
        <dbReference type="Proteomes" id="UP000249402"/>
    </source>
</evidence>
<dbReference type="AlphaFoldDB" id="A0A395HDF7"/>
<organism evidence="2 3">
    <name type="scientific">Aspergillus ibericus CBS 121593</name>
    <dbReference type="NCBI Taxonomy" id="1448316"/>
    <lineage>
        <taxon>Eukaryota</taxon>
        <taxon>Fungi</taxon>
        <taxon>Dikarya</taxon>
        <taxon>Ascomycota</taxon>
        <taxon>Pezizomycotina</taxon>
        <taxon>Eurotiomycetes</taxon>
        <taxon>Eurotiomycetidae</taxon>
        <taxon>Eurotiales</taxon>
        <taxon>Aspergillaceae</taxon>
        <taxon>Aspergillus</taxon>
        <taxon>Aspergillus subgen. Circumdati</taxon>
    </lineage>
</organism>
<protein>
    <submittedName>
        <fullName evidence="2">Uncharacterized protein</fullName>
    </submittedName>
</protein>
<evidence type="ECO:0000256" key="1">
    <source>
        <dbReference type="SAM" id="Phobius"/>
    </source>
</evidence>
<dbReference type="VEuPathDB" id="FungiDB:BO80DRAFT_231347"/>
<proteinExistence type="predicted"/>
<sequence>MHIRAMLWMSSTKYTVFGMTLACEYTLLFGFSLSLSLFNSFFTRTIHIQDFNISL</sequence>
<evidence type="ECO:0000313" key="2">
    <source>
        <dbReference type="EMBL" id="RAL04264.1"/>
    </source>
</evidence>
<reference evidence="2 3" key="1">
    <citation type="submission" date="2018-02" db="EMBL/GenBank/DDBJ databases">
        <title>The genomes of Aspergillus section Nigri reveals drivers in fungal speciation.</title>
        <authorList>
            <consortium name="DOE Joint Genome Institute"/>
            <person name="Vesth T.C."/>
            <person name="Nybo J."/>
            <person name="Theobald S."/>
            <person name="Brandl J."/>
            <person name="Frisvad J.C."/>
            <person name="Nielsen K.F."/>
            <person name="Lyhne E.K."/>
            <person name="Kogle M.E."/>
            <person name="Kuo A."/>
            <person name="Riley R."/>
            <person name="Clum A."/>
            <person name="Nolan M."/>
            <person name="Lipzen A."/>
            <person name="Salamov A."/>
            <person name="Henrissat B."/>
            <person name="Wiebenga A."/>
            <person name="De vries R.P."/>
            <person name="Grigoriev I.V."/>
            <person name="Mortensen U.H."/>
            <person name="Andersen M.R."/>
            <person name="Baker S.E."/>
        </authorList>
    </citation>
    <scope>NUCLEOTIDE SEQUENCE [LARGE SCALE GENOMIC DNA]</scope>
    <source>
        <strain evidence="2 3">CBS 121593</strain>
    </source>
</reference>
<keyword evidence="1" id="KW-1133">Transmembrane helix</keyword>
<keyword evidence="3" id="KW-1185">Reference proteome</keyword>
<feature type="transmembrane region" description="Helical" evidence="1">
    <location>
        <begin position="16"/>
        <end position="38"/>
    </location>
</feature>
<dbReference type="EMBL" id="KZ824424">
    <property type="protein sequence ID" value="RAL04264.1"/>
    <property type="molecule type" value="Genomic_DNA"/>
</dbReference>
<gene>
    <name evidence="2" type="ORF">BO80DRAFT_231347</name>
</gene>
<name>A0A395HDF7_9EURO</name>
<accession>A0A395HDF7</accession>
<keyword evidence="1" id="KW-0472">Membrane</keyword>
<dbReference type="GeneID" id="37219337"/>
<dbReference type="RefSeq" id="XP_025578591.1">
    <property type="nucleotide sequence ID" value="XM_025714472.1"/>
</dbReference>